<keyword evidence="4" id="KW-1185">Reference proteome</keyword>
<protein>
    <recommendedName>
        <fullName evidence="6">DUF2169 domain-containing protein</fullName>
    </recommendedName>
</protein>
<dbReference type="RefSeq" id="WP_083560211.1">
    <property type="nucleotide sequence ID" value="NZ_BJXR01000028.1"/>
</dbReference>
<evidence type="ECO:0000313" key="3">
    <source>
        <dbReference type="EMBL" id="SEU20004.1"/>
    </source>
</evidence>
<proteinExistence type="predicted"/>
<feature type="region of interest" description="Disordered" evidence="1">
    <location>
        <begin position="44"/>
        <end position="73"/>
    </location>
</feature>
<comment type="caution">
    <text evidence="2">The sequence shown here is derived from an EMBL/GenBank/DDBJ whole genome shotgun (WGS) entry which is preliminary data.</text>
</comment>
<evidence type="ECO:0000313" key="2">
    <source>
        <dbReference type="EMBL" id="GEN08488.1"/>
    </source>
</evidence>
<sequence length="505" mass="56806">MATRYEMYQRLEVKQPGEDLNRGFLAEVCDPLWFLGRQWQMGEHQGEDASSPVSVTYRASHQPVDPLEGNPEQDPLLIPPEALIESEPDDWWTPGRRLRIGKAASVSLPPVASADPTLLLADLPTPYERFNGKGYDGRRLYARRVELGLDAAHFSEVPATVPVDLWDPAELCYSARLTCAGRELSVPRHAGGHLDWYSVESEKPLPLPEEPLDAVTVFPGRMRYPGAPHPRWWQIEEARVDIGGFPPDRSHFATMLLIDLVVSHSDDWFLYPIVTRAGHAVTLHEVVVKDSFGEEWTVTPPVDWSLFRVAGLAETSLLVFPTVTTPLEGPKLEDVVLGVDEDANLLWAVEQRVHGRDLPTPPRDAFERREPGDPVLSTERKRYEYQPSTPVYPHWHPYTVTEVEGRRRFVQGRLADLAAQPPVLMPEPQARVLSDPLAQPSEPAHQIEPSTVPTQGLRLERRALLARGTDGRPVLWTQRRRLPLLSPPASHLRFDVMQEALTAVS</sequence>
<evidence type="ECO:0008006" key="6">
    <source>
        <dbReference type="Google" id="ProtNLM"/>
    </source>
</evidence>
<dbReference type="Proteomes" id="UP000183760">
    <property type="component" value="Unassembled WGS sequence"/>
</dbReference>
<evidence type="ECO:0000256" key="1">
    <source>
        <dbReference type="SAM" id="MobiDB-lite"/>
    </source>
</evidence>
<dbReference type="AlphaFoldDB" id="A0A511T579"/>
<gene>
    <name evidence="2" type="ORF">MFU01_35250</name>
    <name evidence="3" type="ORF">SAMN05443572_10683</name>
</gene>
<accession>A0A511T579</accession>
<dbReference type="Proteomes" id="UP000321514">
    <property type="component" value="Unassembled WGS sequence"/>
</dbReference>
<reference evidence="2 5" key="2">
    <citation type="submission" date="2019-07" db="EMBL/GenBank/DDBJ databases">
        <title>Whole genome shotgun sequence of Myxococcus fulvus NBRC 100333.</title>
        <authorList>
            <person name="Hosoyama A."/>
            <person name="Uohara A."/>
            <person name="Ohji S."/>
            <person name="Ichikawa N."/>
        </authorList>
    </citation>
    <scope>NUCLEOTIDE SEQUENCE [LARGE SCALE GENOMIC DNA]</scope>
    <source>
        <strain evidence="2 5">NBRC 100333</strain>
    </source>
</reference>
<dbReference type="EMBL" id="FOIB01000006">
    <property type="protein sequence ID" value="SEU20004.1"/>
    <property type="molecule type" value="Genomic_DNA"/>
</dbReference>
<dbReference type="EMBL" id="BJXR01000028">
    <property type="protein sequence ID" value="GEN08488.1"/>
    <property type="molecule type" value="Genomic_DNA"/>
</dbReference>
<organism evidence="2 5">
    <name type="scientific">Myxococcus fulvus</name>
    <dbReference type="NCBI Taxonomy" id="33"/>
    <lineage>
        <taxon>Bacteria</taxon>
        <taxon>Pseudomonadati</taxon>
        <taxon>Myxococcota</taxon>
        <taxon>Myxococcia</taxon>
        <taxon>Myxococcales</taxon>
        <taxon>Cystobacterineae</taxon>
        <taxon>Myxococcaceae</taxon>
        <taxon>Myxococcus</taxon>
    </lineage>
</organism>
<evidence type="ECO:0000313" key="4">
    <source>
        <dbReference type="Proteomes" id="UP000183760"/>
    </source>
</evidence>
<dbReference type="STRING" id="1334629.MFUL124B02_30895"/>
<reference evidence="3 4" key="1">
    <citation type="submission" date="2016-10" db="EMBL/GenBank/DDBJ databases">
        <authorList>
            <person name="Varghese N."/>
            <person name="Submissions S."/>
        </authorList>
    </citation>
    <scope>NUCLEOTIDE SEQUENCE [LARGE SCALE GENOMIC DNA]</scope>
    <source>
        <strain evidence="3 4">DSM 16525</strain>
    </source>
</reference>
<dbReference type="OrthoDB" id="9763471at2"/>
<name>A0A511T579_MYXFU</name>
<evidence type="ECO:0000313" key="5">
    <source>
        <dbReference type="Proteomes" id="UP000321514"/>
    </source>
</evidence>